<name>A0A2I1DJM7_9PROT</name>
<comment type="caution">
    <text evidence="1">The sequence shown here is derived from an EMBL/GenBank/DDBJ whole genome shotgun (WGS) entry which is preliminary data.</text>
</comment>
<evidence type="ECO:0000313" key="1">
    <source>
        <dbReference type="EMBL" id="PKY10072.1"/>
    </source>
</evidence>
<sequence>MIIRSSDNKFSPADDYAAFWRVPVPQVKSICICRALRLHPYLENHGDAFAKRQRRNAALSFFAQRLVGLAYDRRWQAATDDFDASVNDYWFRQQSEAFALELMEEGA</sequence>
<gene>
    <name evidence="1" type="ORF">B1757_12395</name>
</gene>
<protein>
    <submittedName>
        <fullName evidence="1">Uncharacterized protein</fullName>
    </submittedName>
</protein>
<dbReference type="Proteomes" id="UP000234329">
    <property type="component" value="Unassembled WGS sequence"/>
</dbReference>
<reference evidence="1 2" key="1">
    <citation type="submission" date="2017-03" db="EMBL/GenBank/DDBJ databases">
        <title>Draft genime sequence of the acidophilic sulfur-oxidizing bacterium Acidithiobacillus sp. SH, isolated from seawater.</title>
        <authorList>
            <person name="Sharmin S."/>
            <person name="Tokuhisa M."/>
            <person name="Kanao T."/>
            <person name="Kamimura K."/>
        </authorList>
    </citation>
    <scope>NUCLEOTIDE SEQUENCE [LARGE SCALE GENOMIC DNA]</scope>
    <source>
        <strain evidence="1 2">SH</strain>
    </source>
</reference>
<dbReference type="EMBL" id="MXAV01000044">
    <property type="protein sequence ID" value="PKY10072.1"/>
    <property type="molecule type" value="Genomic_DNA"/>
</dbReference>
<dbReference type="InParanoid" id="A0A2I1DJM7"/>
<accession>A0A2I1DJM7</accession>
<organism evidence="1 2">
    <name type="scientific">Acidithiobacillus marinus</name>
    <dbReference type="NCBI Taxonomy" id="187490"/>
    <lineage>
        <taxon>Bacteria</taxon>
        <taxon>Pseudomonadati</taxon>
        <taxon>Pseudomonadota</taxon>
        <taxon>Acidithiobacillia</taxon>
        <taxon>Acidithiobacillales</taxon>
        <taxon>Acidithiobacillaceae</taxon>
        <taxon>Acidithiobacillus</taxon>
    </lineage>
</organism>
<dbReference type="OrthoDB" id="9917288at2"/>
<evidence type="ECO:0000313" key="2">
    <source>
        <dbReference type="Proteomes" id="UP000234329"/>
    </source>
</evidence>
<proteinExistence type="predicted"/>
<dbReference type="AlphaFoldDB" id="A0A2I1DJM7"/>
<keyword evidence="2" id="KW-1185">Reference proteome</keyword>
<dbReference type="RefSeq" id="WP_101538599.1">
    <property type="nucleotide sequence ID" value="NZ_MXAV01000044.1"/>
</dbReference>